<dbReference type="AlphaFoldDB" id="A0A2I0HZA8"/>
<reference evidence="1 2" key="1">
    <citation type="submission" date="2017-11" db="EMBL/GenBank/DDBJ databases">
        <title>De-novo sequencing of pomegranate (Punica granatum L.) genome.</title>
        <authorList>
            <person name="Akparov Z."/>
            <person name="Amiraslanov A."/>
            <person name="Hajiyeva S."/>
            <person name="Abbasov M."/>
            <person name="Kaur K."/>
            <person name="Hamwieh A."/>
            <person name="Solovyev V."/>
            <person name="Salamov A."/>
            <person name="Braich B."/>
            <person name="Kosarev P."/>
            <person name="Mahmoud A."/>
            <person name="Hajiyev E."/>
            <person name="Babayeva S."/>
            <person name="Izzatullayeva V."/>
            <person name="Mammadov A."/>
            <person name="Mammadov A."/>
            <person name="Sharifova S."/>
            <person name="Ojaghi J."/>
            <person name="Eynullazada K."/>
            <person name="Bayramov B."/>
            <person name="Abdulazimova A."/>
            <person name="Shahmuradov I."/>
        </authorList>
    </citation>
    <scope>NUCLEOTIDE SEQUENCE [LARGE SCALE GENOMIC DNA]</scope>
    <source>
        <strain evidence="2">cv. AG2017</strain>
        <tissue evidence="1">Leaf</tissue>
    </source>
</reference>
<name>A0A2I0HZA8_PUNGR</name>
<comment type="caution">
    <text evidence="1">The sequence shown here is derived from an EMBL/GenBank/DDBJ whole genome shotgun (WGS) entry which is preliminary data.</text>
</comment>
<sequence length="185" mass="20084">MPGPIDPDHNEQESRPGTTCFSNFLVSFDISSSLVVTSCNIFLLGKNPASLFRVKYSHVMASLSIDSAPLCPSSVVPGFTQATRSTYEIVARFCSVLVVINHVNDQYLMASLSSGRDITNVEINLRVRQRVALGSVWVPVTDLSVWCTDLVFSLGTDGNVSEAAIKWMVQLGGLGSCDISFFDVI</sequence>
<dbReference type="EMBL" id="PGOL01004586">
    <property type="protein sequence ID" value="PKI37045.1"/>
    <property type="molecule type" value="Genomic_DNA"/>
</dbReference>
<dbReference type="Proteomes" id="UP000233551">
    <property type="component" value="Unassembled WGS sequence"/>
</dbReference>
<accession>A0A2I0HZA8</accession>
<keyword evidence="2" id="KW-1185">Reference proteome</keyword>
<proteinExistence type="predicted"/>
<organism evidence="1 2">
    <name type="scientific">Punica granatum</name>
    <name type="common">Pomegranate</name>
    <dbReference type="NCBI Taxonomy" id="22663"/>
    <lineage>
        <taxon>Eukaryota</taxon>
        <taxon>Viridiplantae</taxon>
        <taxon>Streptophyta</taxon>
        <taxon>Embryophyta</taxon>
        <taxon>Tracheophyta</taxon>
        <taxon>Spermatophyta</taxon>
        <taxon>Magnoliopsida</taxon>
        <taxon>eudicotyledons</taxon>
        <taxon>Gunneridae</taxon>
        <taxon>Pentapetalae</taxon>
        <taxon>rosids</taxon>
        <taxon>malvids</taxon>
        <taxon>Myrtales</taxon>
        <taxon>Lythraceae</taxon>
        <taxon>Punica</taxon>
    </lineage>
</organism>
<evidence type="ECO:0000313" key="1">
    <source>
        <dbReference type="EMBL" id="PKI37045.1"/>
    </source>
</evidence>
<gene>
    <name evidence="1" type="ORF">CRG98_042578</name>
</gene>
<evidence type="ECO:0000313" key="2">
    <source>
        <dbReference type="Proteomes" id="UP000233551"/>
    </source>
</evidence>
<protein>
    <submittedName>
        <fullName evidence="1">Uncharacterized protein</fullName>
    </submittedName>
</protein>